<accession>A0AAI9XVV6</accession>
<name>A0AAI9XVV6_9PEZI</name>
<dbReference type="EMBL" id="MPDP01000271">
    <property type="protein sequence ID" value="KAK1461993.1"/>
    <property type="molecule type" value="Genomic_DNA"/>
</dbReference>
<comment type="caution">
    <text evidence="2">The sequence shown here is derived from an EMBL/GenBank/DDBJ whole genome shotgun (WGS) entry which is preliminary data.</text>
</comment>
<evidence type="ECO:0000313" key="2">
    <source>
        <dbReference type="EMBL" id="KAK1461993.1"/>
    </source>
</evidence>
<keyword evidence="3" id="KW-1185">Reference proteome</keyword>
<protein>
    <submittedName>
        <fullName evidence="2">Uncharacterized protein</fullName>
    </submittedName>
</protein>
<feature type="compositionally biased region" description="Basic and acidic residues" evidence="1">
    <location>
        <begin position="128"/>
        <end position="147"/>
    </location>
</feature>
<gene>
    <name evidence="2" type="ORF">CCUS01_01583</name>
</gene>
<proteinExistence type="predicted"/>
<reference evidence="2" key="1">
    <citation type="submission" date="2016-11" db="EMBL/GenBank/DDBJ databases">
        <title>The genome sequence of Colletotrichum cuscutae.</title>
        <authorList>
            <person name="Baroncelli R."/>
        </authorList>
    </citation>
    <scope>NUCLEOTIDE SEQUENCE</scope>
    <source>
        <strain evidence="2">IMI 304802</strain>
    </source>
</reference>
<evidence type="ECO:0000256" key="1">
    <source>
        <dbReference type="SAM" id="MobiDB-lite"/>
    </source>
</evidence>
<feature type="region of interest" description="Disordered" evidence="1">
    <location>
        <begin position="116"/>
        <end position="172"/>
    </location>
</feature>
<organism evidence="2 3">
    <name type="scientific">Colletotrichum cuscutae</name>
    <dbReference type="NCBI Taxonomy" id="1209917"/>
    <lineage>
        <taxon>Eukaryota</taxon>
        <taxon>Fungi</taxon>
        <taxon>Dikarya</taxon>
        <taxon>Ascomycota</taxon>
        <taxon>Pezizomycotina</taxon>
        <taxon>Sordariomycetes</taxon>
        <taxon>Hypocreomycetidae</taxon>
        <taxon>Glomerellales</taxon>
        <taxon>Glomerellaceae</taxon>
        <taxon>Colletotrichum</taxon>
        <taxon>Colletotrichum acutatum species complex</taxon>
    </lineage>
</organism>
<dbReference type="AlphaFoldDB" id="A0AAI9XVV6"/>
<feature type="region of interest" description="Disordered" evidence="1">
    <location>
        <begin position="195"/>
        <end position="220"/>
    </location>
</feature>
<dbReference type="Proteomes" id="UP001239213">
    <property type="component" value="Unassembled WGS sequence"/>
</dbReference>
<sequence>MVASINLNRPLVSSNGPILIINAEASTTAPHLMAISSNHPRYRTSGPIDYVSVLLYLMYHEKSTLKQPAGGNHARYVRSLASVPTYQLHAKHSILQTYTRPSVHPCWHAVTCNQSSAAGSQKVQGPQRAKEGRPEFTDAGRVNDKRPPSPPRARRYRNIHTVEASESSYSKLGPLPMLGAGESLNPTTWLLQHHHRPAWENRNMPDPGPANPGKLGSTRV</sequence>
<evidence type="ECO:0000313" key="3">
    <source>
        <dbReference type="Proteomes" id="UP001239213"/>
    </source>
</evidence>